<dbReference type="EMBL" id="LVVZ01000015">
    <property type="protein sequence ID" value="OKL43901.1"/>
    <property type="molecule type" value="Genomic_DNA"/>
</dbReference>
<dbReference type="RefSeq" id="WP_028481301.1">
    <property type="nucleotide sequence ID" value="NZ_LVVZ01000015.1"/>
</dbReference>
<proteinExistence type="predicted"/>
<dbReference type="Pfam" id="PF19291">
    <property type="entry name" value="TREH_N"/>
    <property type="match status" value="1"/>
</dbReference>
<dbReference type="InterPro" id="IPR011613">
    <property type="entry name" value="GH15-like"/>
</dbReference>
<reference evidence="3 4" key="1">
    <citation type="submission" date="2016-03" db="EMBL/GenBank/DDBJ databases">
        <title>Genome sequence of Nesiotobacter sp. nov., a moderately halophilic alphaproteobacterium isolated from the Yellow Sea, China.</title>
        <authorList>
            <person name="Zhang G."/>
            <person name="Zhang R."/>
        </authorList>
    </citation>
    <scope>NUCLEOTIDE SEQUENCE [LARGE SCALE GENOMIC DNA]</scope>
    <source>
        <strain evidence="3 4">WB1-6</strain>
    </source>
</reference>
<dbReference type="GO" id="GO:0004553">
    <property type="term" value="F:hydrolase activity, hydrolyzing O-glycosyl compounds"/>
    <property type="evidence" value="ECO:0007669"/>
    <property type="project" value="TreeGrafter"/>
</dbReference>
<protein>
    <submittedName>
        <fullName evidence="3">Glucoamylase</fullName>
    </submittedName>
</protein>
<dbReference type="SUPFAM" id="SSF48208">
    <property type="entry name" value="Six-hairpin glycosidases"/>
    <property type="match status" value="1"/>
</dbReference>
<keyword evidence="4" id="KW-1185">Reference proteome</keyword>
<dbReference type="InterPro" id="IPR045582">
    <property type="entry name" value="Trehalase-like_N"/>
</dbReference>
<sequence length="608" mass="68971">MSDKQLPSFPVVPLSEPSLNMAMIGNCSYAGLIDTMGRIVWCCLPRFDGDPVFHSLLGTRGEEGDGAFSIELVGAVRSEQQYVDNTAVVKTRLYDDDGNAIEITDFAPRFNRKGRMFRPNALARRVEPISGHPKIRVRLRPRFDWGKRTPEITFGSNHIRYVGDGIALRLTTNASVTYVREETAFLLDGPRAFYFGPDESLTENPEKICRDFEEETERYWRVWSRRLGLPLEYQEAVIRAAITLKMCTFEETGAIIAAATTSIPEAHNTVRNWDYRYCWLRDAFFVVRALNSLSEMETMENYLRYLNNITSMANGGHVQPLYGIGLEARIEEQIVDLPGYRGNEPVRVGNQAYEHFQHDVYGNIVLGASQAFFDRRLLRQPGLDDFQRLEKAGERAFKLYNEPDAGIWELRTRARVHTSSSLMCWAACDRLAKIADNFGLEDRAAHWQERADIIHAAICEKGWNEDIGAFTESFGGKDMDASLLLMAEVGFLPANDPRFIATVDKIGASLRRGNHLFRYHQADDFGEPENAFNICTFWYIDALARIGRVEEAREIYEELLSCRNHVGLLSEDTSPNSGELWGNFPQTYSMVGIINGAVRLSASWDKVT</sequence>
<dbReference type="STRING" id="197461.A3843_09870"/>
<comment type="caution">
    <text evidence="3">The sequence shown here is derived from an EMBL/GenBank/DDBJ whole genome shotgun (WGS) entry which is preliminary data.</text>
</comment>
<feature type="domain" description="GH15-like" evidence="1">
    <location>
        <begin position="233"/>
        <end position="595"/>
    </location>
</feature>
<dbReference type="Proteomes" id="UP000185783">
    <property type="component" value="Unassembled WGS sequence"/>
</dbReference>
<evidence type="ECO:0000313" key="3">
    <source>
        <dbReference type="EMBL" id="OKL43901.1"/>
    </source>
</evidence>
<dbReference type="GO" id="GO:0005975">
    <property type="term" value="P:carbohydrate metabolic process"/>
    <property type="evidence" value="ECO:0007669"/>
    <property type="project" value="InterPro"/>
</dbReference>
<dbReference type="PANTHER" id="PTHR31616">
    <property type="entry name" value="TREHALASE"/>
    <property type="match status" value="1"/>
</dbReference>
<dbReference type="Gene3D" id="1.50.10.10">
    <property type="match status" value="1"/>
</dbReference>
<gene>
    <name evidence="3" type="ORF">A3843_09870</name>
</gene>
<dbReference type="InterPro" id="IPR008928">
    <property type="entry name" value="6-hairpin_glycosidase_sf"/>
</dbReference>
<dbReference type="PANTHER" id="PTHR31616:SF0">
    <property type="entry name" value="GLUCAN 1,4-ALPHA-GLUCOSIDASE"/>
    <property type="match status" value="1"/>
</dbReference>
<evidence type="ECO:0000259" key="2">
    <source>
        <dbReference type="Pfam" id="PF19291"/>
    </source>
</evidence>
<evidence type="ECO:0000259" key="1">
    <source>
        <dbReference type="Pfam" id="PF00723"/>
    </source>
</evidence>
<organism evidence="3 4">
    <name type="scientific">Pseudovibrio exalbescens</name>
    <dbReference type="NCBI Taxonomy" id="197461"/>
    <lineage>
        <taxon>Bacteria</taxon>
        <taxon>Pseudomonadati</taxon>
        <taxon>Pseudomonadota</taxon>
        <taxon>Alphaproteobacteria</taxon>
        <taxon>Hyphomicrobiales</taxon>
        <taxon>Stappiaceae</taxon>
        <taxon>Pseudovibrio</taxon>
    </lineage>
</organism>
<feature type="domain" description="Trehalase-like N-terminal" evidence="2">
    <location>
        <begin position="21"/>
        <end position="164"/>
    </location>
</feature>
<accession>A0A1U7JGX9</accession>
<dbReference type="AlphaFoldDB" id="A0A1U7JGX9"/>
<name>A0A1U7JGX9_9HYPH</name>
<dbReference type="Pfam" id="PF00723">
    <property type="entry name" value="Glyco_hydro_15"/>
    <property type="match status" value="1"/>
</dbReference>
<dbReference type="InterPro" id="IPR012341">
    <property type="entry name" value="6hp_glycosidase-like_sf"/>
</dbReference>
<evidence type="ECO:0000313" key="4">
    <source>
        <dbReference type="Proteomes" id="UP000185783"/>
    </source>
</evidence>